<evidence type="ECO:0000256" key="5">
    <source>
        <dbReference type="ARBA" id="ARBA00023163"/>
    </source>
</evidence>
<dbReference type="InterPro" id="IPR032710">
    <property type="entry name" value="NTF2-like_dom_sf"/>
</dbReference>
<keyword evidence="3" id="KW-0805">Transcription regulation</keyword>
<organism evidence="9 10">
    <name type="scientific">Paractinoplanes deccanensis</name>
    <dbReference type="NCBI Taxonomy" id="113561"/>
    <lineage>
        <taxon>Bacteria</taxon>
        <taxon>Bacillati</taxon>
        <taxon>Actinomycetota</taxon>
        <taxon>Actinomycetes</taxon>
        <taxon>Micromonosporales</taxon>
        <taxon>Micromonosporaceae</taxon>
        <taxon>Paractinoplanes</taxon>
    </lineage>
</organism>
<evidence type="ECO:0000259" key="8">
    <source>
        <dbReference type="Pfam" id="PF12680"/>
    </source>
</evidence>
<dbReference type="InterPro" id="IPR014305">
    <property type="entry name" value="RNA_pol_sigma-G_actinobac"/>
</dbReference>
<dbReference type="InterPro" id="IPR039425">
    <property type="entry name" value="RNA_pol_sigma-70-like"/>
</dbReference>
<dbReference type="SUPFAM" id="SSF54427">
    <property type="entry name" value="NTF2-like"/>
    <property type="match status" value="1"/>
</dbReference>
<evidence type="ECO:0000259" key="7">
    <source>
        <dbReference type="Pfam" id="PF08281"/>
    </source>
</evidence>
<dbReference type="Pfam" id="PF12680">
    <property type="entry name" value="SnoaL_2"/>
    <property type="match status" value="1"/>
</dbReference>
<dbReference type="InterPro" id="IPR036388">
    <property type="entry name" value="WH-like_DNA-bd_sf"/>
</dbReference>
<sequence length="321" mass="35489">MDGFTALIEPLRAELHAHCYRMLGSVHDADDAVQETLVRAWRAIDRLDDRARLRPWLFRIATNRCLTMLTGRARRELPTGTEATWLEPYADGRLGPEARTVARESIELSFVVALQRLSARQRAVLLLRDVLGFSSREVAEQLGSSVGAVDSAMQRARKALAEANLGPSQQAVLGGLGEPAVRDLARRYAIAWETGDVEAIVGMLTDDARYSMPPLPVLYTGRPAIREFLVGGPLGLRWRFRPAAANGQVAFGIYRWDDRAAAYLPGGLDLLRLRSDRVAEVVSFLDADLTAFGLPARLPPGRDGSTPLAGLYRHDRRKDDH</sequence>
<dbReference type="Gene3D" id="1.10.10.10">
    <property type="entry name" value="Winged helix-like DNA-binding domain superfamily/Winged helix DNA-binding domain"/>
    <property type="match status" value="1"/>
</dbReference>
<evidence type="ECO:0000313" key="9">
    <source>
        <dbReference type="EMBL" id="GID74697.1"/>
    </source>
</evidence>
<evidence type="ECO:0000256" key="1">
    <source>
        <dbReference type="ARBA" id="ARBA00010641"/>
    </source>
</evidence>
<name>A0ABQ3Y3X0_9ACTN</name>
<dbReference type="Pfam" id="PF08281">
    <property type="entry name" value="Sigma70_r4_2"/>
    <property type="match status" value="1"/>
</dbReference>
<dbReference type="InterPro" id="IPR013324">
    <property type="entry name" value="RNA_pol_sigma_r3/r4-like"/>
</dbReference>
<feature type="domain" description="RNA polymerase sigma-70 region 2" evidence="6">
    <location>
        <begin position="7"/>
        <end position="74"/>
    </location>
</feature>
<comment type="subunit">
    <text evidence="2">Interacts transiently with the RNA polymerase catalytic core formed by RpoA, RpoB, RpoC and RpoZ (2 alpha, 1 beta, 1 beta' and 1 omega subunit) to form the RNA polymerase holoenzyme that can initiate transcription.</text>
</comment>
<dbReference type="InterPro" id="IPR014284">
    <property type="entry name" value="RNA_pol_sigma-70_dom"/>
</dbReference>
<dbReference type="InterPro" id="IPR013325">
    <property type="entry name" value="RNA_pol_sigma_r2"/>
</dbReference>
<dbReference type="Gene3D" id="1.10.1740.10">
    <property type="match status" value="1"/>
</dbReference>
<dbReference type="Gene3D" id="3.10.450.50">
    <property type="match status" value="1"/>
</dbReference>
<dbReference type="SUPFAM" id="SSF88659">
    <property type="entry name" value="Sigma3 and sigma4 domains of RNA polymerase sigma factors"/>
    <property type="match status" value="1"/>
</dbReference>
<dbReference type="NCBIfam" id="NF006089">
    <property type="entry name" value="PRK08241.1"/>
    <property type="match status" value="1"/>
</dbReference>
<evidence type="ECO:0000256" key="2">
    <source>
        <dbReference type="ARBA" id="ARBA00011344"/>
    </source>
</evidence>
<dbReference type="PANTHER" id="PTHR43133:SF65">
    <property type="entry name" value="ECF RNA POLYMERASE SIGMA FACTOR SIGG"/>
    <property type="match status" value="1"/>
</dbReference>
<dbReference type="NCBIfam" id="TIGR02960">
    <property type="entry name" value="SigX5"/>
    <property type="match status" value="1"/>
</dbReference>
<evidence type="ECO:0000256" key="4">
    <source>
        <dbReference type="ARBA" id="ARBA00023082"/>
    </source>
</evidence>
<dbReference type="Proteomes" id="UP000609879">
    <property type="component" value="Unassembled WGS sequence"/>
</dbReference>
<dbReference type="InterPro" id="IPR013249">
    <property type="entry name" value="RNA_pol_sigma70_r4_t2"/>
</dbReference>
<evidence type="ECO:0000259" key="6">
    <source>
        <dbReference type="Pfam" id="PF04542"/>
    </source>
</evidence>
<evidence type="ECO:0000256" key="3">
    <source>
        <dbReference type="ARBA" id="ARBA00023015"/>
    </source>
</evidence>
<feature type="domain" description="SnoaL-like" evidence="8">
    <location>
        <begin position="186"/>
        <end position="280"/>
    </location>
</feature>
<evidence type="ECO:0000313" key="10">
    <source>
        <dbReference type="Proteomes" id="UP000609879"/>
    </source>
</evidence>
<gene>
    <name evidence="9" type="primary">rpoE_9</name>
    <name evidence="9" type="ORF">Ade02nite_33380</name>
</gene>
<dbReference type="EMBL" id="BOMI01000064">
    <property type="protein sequence ID" value="GID74697.1"/>
    <property type="molecule type" value="Genomic_DNA"/>
</dbReference>
<comment type="caution">
    <text evidence="9">The sequence shown here is derived from an EMBL/GenBank/DDBJ whole genome shotgun (WGS) entry which is preliminary data.</text>
</comment>
<dbReference type="NCBIfam" id="TIGR02937">
    <property type="entry name" value="sigma70-ECF"/>
    <property type="match status" value="1"/>
</dbReference>
<reference evidence="9 10" key="1">
    <citation type="submission" date="2021-01" db="EMBL/GenBank/DDBJ databases">
        <title>Whole genome shotgun sequence of Actinoplanes deccanensis NBRC 13994.</title>
        <authorList>
            <person name="Komaki H."/>
            <person name="Tamura T."/>
        </authorList>
    </citation>
    <scope>NUCLEOTIDE SEQUENCE [LARGE SCALE GENOMIC DNA]</scope>
    <source>
        <strain evidence="9 10">NBRC 13994</strain>
    </source>
</reference>
<protein>
    <submittedName>
        <fullName evidence="9">RNA polymerase sigma factor</fullName>
    </submittedName>
</protein>
<dbReference type="SUPFAM" id="SSF88946">
    <property type="entry name" value="Sigma2 domain of RNA polymerase sigma factors"/>
    <property type="match status" value="1"/>
</dbReference>
<dbReference type="PANTHER" id="PTHR43133">
    <property type="entry name" value="RNA POLYMERASE ECF-TYPE SIGMA FACTO"/>
    <property type="match status" value="1"/>
</dbReference>
<dbReference type="Pfam" id="PF04542">
    <property type="entry name" value="Sigma70_r2"/>
    <property type="match status" value="1"/>
</dbReference>
<feature type="domain" description="RNA polymerase sigma factor 70 region 4 type 2" evidence="7">
    <location>
        <begin position="112"/>
        <end position="160"/>
    </location>
</feature>
<dbReference type="InterPro" id="IPR007627">
    <property type="entry name" value="RNA_pol_sigma70_r2"/>
</dbReference>
<dbReference type="CDD" id="cd06171">
    <property type="entry name" value="Sigma70_r4"/>
    <property type="match status" value="1"/>
</dbReference>
<keyword evidence="4" id="KW-0731">Sigma factor</keyword>
<accession>A0ABQ3Y3X0</accession>
<dbReference type="InterPro" id="IPR037401">
    <property type="entry name" value="SnoaL-like"/>
</dbReference>
<keyword evidence="5" id="KW-0804">Transcription</keyword>
<proteinExistence type="inferred from homology"/>
<keyword evidence="10" id="KW-1185">Reference proteome</keyword>
<comment type="similarity">
    <text evidence="1">Belongs to the sigma-70 factor family. ECF subfamily.</text>
</comment>